<dbReference type="EMBL" id="AGYR01000029">
    <property type="protein sequence ID" value="ENZ13651.1"/>
    <property type="molecule type" value="Genomic_DNA"/>
</dbReference>
<reference evidence="6 7" key="1">
    <citation type="submission" date="2013-01" db="EMBL/GenBank/DDBJ databases">
        <title>The Genome Sequence of Clostridium clostridioforme 90A8.</title>
        <authorList>
            <consortium name="The Broad Institute Genome Sequencing Platform"/>
            <person name="Earl A."/>
            <person name="Ward D."/>
            <person name="Feldgarden M."/>
            <person name="Gevers D."/>
            <person name="Courvalin P."/>
            <person name="Lambert T."/>
            <person name="Walker B."/>
            <person name="Young S.K."/>
            <person name="Zeng Q."/>
            <person name="Gargeya S."/>
            <person name="Fitzgerald M."/>
            <person name="Haas B."/>
            <person name="Abouelleil A."/>
            <person name="Alvarado L."/>
            <person name="Arachchi H.M."/>
            <person name="Berlin A.M."/>
            <person name="Chapman S.B."/>
            <person name="Dewar J."/>
            <person name="Goldberg J."/>
            <person name="Griggs A."/>
            <person name="Gujja S."/>
            <person name="Hansen M."/>
            <person name="Howarth C."/>
            <person name="Imamovic A."/>
            <person name="Larimer J."/>
            <person name="McCowan C."/>
            <person name="Murphy C."/>
            <person name="Neiman D."/>
            <person name="Pearson M."/>
            <person name="Priest M."/>
            <person name="Roberts A."/>
            <person name="Saif S."/>
            <person name="Shea T."/>
            <person name="Sisk P."/>
            <person name="Sykes S."/>
            <person name="Wortman J."/>
            <person name="Nusbaum C."/>
            <person name="Birren B."/>
        </authorList>
    </citation>
    <scope>NUCLEOTIDE SEQUENCE [LARGE SCALE GENOMIC DNA]</scope>
    <source>
        <strain evidence="6 7">90A8</strain>
    </source>
</reference>
<evidence type="ECO:0000256" key="4">
    <source>
        <dbReference type="PROSITE-ProRule" id="PRU00335"/>
    </source>
</evidence>
<dbReference type="InterPro" id="IPR036271">
    <property type="entry name" value="Tet_transcr_reg_TetR-rel_C_sf"/>
</dbReference>
<evidence type="ECO:0000256" key="1">
    <source>
        <dbReference type="ARBA" id="ARBA00023015"/>
    </source>
</evidence>
<dbReference type="InterPro" id="IPR009057">
    <property type="entry name" value="Homeodomain-like_sf"/>
</dbReference>
<evidence type="ECO:0000256" key="2">
    <source>
        <dbReference type="ARBA" id="ARBA00023125"/>
    </source>
</evidence>
<evidence type="ECO:0000256" key="3">
    <source>
        <dbReference type="ARBA" id="ARBA00023163"/>
    </source>
</evidence>
<dbReference type="PROSITE" id="PS50977">
    <property type="entry name" value="HTH_TETR_2"/>
    <property type="match status" value="1"/>
</dbReference>
<comment type="caution">
    <text evidence="6">The sequence shown here is derived from an EMBL/GenBank/DDBJ whole genome shotgun (WGS) entry which is preliminary data.</text>
</comment>
<dbReference type="RefSeq" id="WP_002585686.1">
    <property type="nucleotide sequence ID" value="NZ_KB851021.1"/>
</dbReference>
<evidence type="ECO:0000259" key="5">
    <source>
        <dbReference type="PROSITE" id="PS50977"/>
    </source>
</evidence>
<dbReference type="GO" id="GO:0003700">
    <property type="term" value="F:DNA-binding transcription factor activity"/>
    <property type="evidence" value="ECO:0007669"/>
    <property type="project" value="TreeGrafter"/>
</dbReference>
<dbReference type="Proteomes" id="UP000013085">
    <property type="component" value="Unassembled WGS sequence"/>
</dbReference>
<evidence type="ECO:0000313" key="7">
    <source>
        <dbReference type="Proteomes" id="UP000013085"/>
    </source>
</evidence>
<dbReference type="PRINTS" id="PR00455">
    <property type="entry name" value="HTHTETR"/>
</dbReference>
<dbReference type="PATRIC" id="fig|999408.3.peg.2751"/>
<evidence type="ECO:0000313" key="6">
    <source>
        <dbReference type="EMBL" id="ENZ13651.1"/>
    </source>
</evidence>
<proteinExistence type="predicted"/>
<accession>A0A0E2HAR7</accession>
<feature type="DNA-binding region" description="H-T-H motif" evidence="4">
    <location>
        <begin position="30"/>
        <end position="49"/>
    </location>
</feature>
<dbReference type="PANTHER" id="PTHR30055">
    <property type="entry name" value="HTH-TYPE TRANSCRIPTIONAL REGULATOR RUTR"/>
    <property type="match status" value="1"/>
</dbReference>
<gene>
    <name evidence="6" type="ORF">HMPREF1090_02546</name>
</gene>
<sequence length="197" mass="22566">MTKKNARNTRGKIVNAAWKLFYEQGYEDTTVEEIIELSQTSKGSFYHYFDGKDALLSTLSLLFDEKYEELMDTLTPKMSAMDKLLFLNSELFGMIENSISLDLLARLLSTQLVTTGEKHLLDHNRTYYKLLRRIIAQGQESGELNAETSVNEMVKLYALSERALLYDWCLCAGEYSLRRYSASVMPAFLSHFLPGRG</sequence>
<feature type="domain" description="HTH tetR-type" evidence="5">
    <location>
        <begin position="7"/>
        <end position="67"/>
    </location>
</feature>
<dbReference type="Pfam" id="PF00440">
    <property type="entry name" value="TetR_N"/>
    <property type="match status" value="1"/>
</dbReference>
<keyword evidence="2 4" id="KW-0238">DNA-binding</keyword>
<dbReference type="AlphaFoldDB" id="A0A0E2HAR7"/>
<name>A0A0E2HAR7_9FIRM</name>
<dbReference type="SUPFAM" id="SSF46689">
    <property type="entry name" value="Homeodomain-like"/>
    <property type="match status" value="1"/>
</dbReference>
<dbReference type="PANTHER" id="PTHR30055:SF234">
    <property type="entry name" value="HTH-TYPE TRANSCRIPTIONAL REGULATOR BETI"/>
    <property type="match status" value="1"/>
</dbReference>
<dbReference type="Gene3D" id="1.10.357.10">
    <property type="entry name" value="Tetracycline Repressor, domain 2"/>
    <property type="match status" value="1"/>
</dbReference>
<keyword evidence="1" id="KW-0805">Transcription regulation</keyword>
<protein>
    <submittedName>
        <fullName evidence="6">TetR family transcriptional regulator</fullName>
    </submittedName>
</protein>
<dbReference type="InterPro" id="IPR001647">
    <property type="entry name" value="HTH_TetR"/>
</dbReference>
<dbReference type="GO" id="GO:0000976">
    <property type="term" value="F:transcription cis-regulatory region binding"/>
    <property type="evidence" value="ECO:0007669"/>
    <property type="project" value="TreeGrafter"/>
</dbReference>
<dbReference type="GeneID" id="57963252"/>
<dbReference type="SUPFAM" id="SSF48498">
    <property type="entry name" value="Tetracyclin repressor-like, C-terminal domain"/>
    <property type="match status" value="1"/>
</dbReference>
<dbReference type="HOGENOM" id="CLU_069356_12_7_9"/>
<organism evidence="6 7">
    <name type="scientific">[Clostridium] clostridioforme 90A8</name>
    <dbReference type="NCBI Taxonomy" id="999408"/>
    <lineage>
        <taxon>Bacteria</taxon>
        <taxon>Bacillati</taxon>
        <taxon>Bacillota</taxon>
        <taxon>Clostridia</taxon>
        <taxon>Lachnospirales</taxon>
        <taxon>Lachnospiraceae</taxon>
        <taxon>Enterocloster</taxon>
    </lineage>
</organism>
<keyword evidence="3" id="KW-0804">Transcription</keyword>
<dbReference type="InterPro" id="IPR050109">
    <property type="entry name" value="HTH-type_TetR-like_transc_reg"/>
</dbReference>